<proteinExistence type="predicted"/>
<sequence length="175" mass="18635">MAESTMGLMNSIEILTDLAHRPVDAANNLPALSADQLNAHPGGHPNSIAWLLWHSGREVDVQLSDLTGDAQVWTKFRDRFALGEPGDAVGLGHTPEQAAGIKVDDQQLLVDYLEATLSALGRYVSELSETGLGEVIDENWTPPVTRGVRLASIIDDAAVHVGQAAYAAGALNHSH</sequence>
<keyword evidence="3" id="KW-1185">Reference proteome</keyword>
<dbReference type="Gene3D" id="1.20.120.450">
    <property type="entry name" value="dinb family like domain"/>
    <property type="match status" value="1"/>
</dbReference>
<evidence type="ECO:0000313" key="2">
    <source>
        <dbReference type="EMBL" id="GAA1546900.1"/>
    </source>
</evidence>
<dbReference type="InterPro" id="IPR024775">
    <property type="entry name" value="DinB-like"/>
</dbReference>
<reference evidence="2 3" key="1">
    <citation type="journal article" date="2019" name="Int. J. Syst. Evol. Microbiol.">
        <title>The Global Catalogue of Microorganisms (GCM) 10K type strain sequencing project: providing services to taxonomists for standard genome sequencing and annotation.</title>
        <authorList>
            <consortium name="The Broad Institute Genomics Platform"/>
            <consortium name="The Broad Institute Genome Sequencing Center for Infectious Disease"/>
            <person name="Wu L."/>
            <person name="Ma J."/>
        </authorList>
    </citation>
    <scope>NUCLEOTIDE SEQUENCE [LARGE SCALE GENOMIC DNA]</scope>
    <source>
        <strain evidence="2 3">JCM 13319</strain>
    </source>
</reference>
<gene>
    <name evidence="2" type="ORF">GCM10009691_21640</name>
</gene>
<dbReference type="SUPFAM" id="SSF109854">
    <property type="entry name" value="DinB/YfiT-like putative metalloenzymes"/>
    <property type="match status" value="1"/>
</dbReference>
<accession>A0ABN2BSQ3</accession>
<dbReference type="EMBL" id="BAAALY010000010">
    <property type="protein sequence ID" value="GAA1546900.1"/>
    <property type="molecule type" value="Genomic_DNA"/>
</dbReference>
<dbReference type="NCBIfam" id="NF047843">
    <property type="entry name" value="MST_Rv0443"/>
    <property type="match status" value="1"/>
</dbReference>
<organism evidence="2 3">
    <name type="scientific">Brevibacterium picturae</name>
    <dbReference type="NCBI Taxonomy" id="260553"/>
    <lineage>
        <taxon>Bacteria</taxon>
        <taxon>Bacillati</taxon>
        <taxon>Actinomycetota</taxon>
        <taxon>Actinomycetes</taxon>
        <taxon>Micrococcales</taxon>
        <taxon>Brevibacteriaceae</taxon>
        <taxon>Brevibacterium</taxon>
    </lineage>
</organism>
<dbReference type="Pfam" id="PF12867">
    <property type="entry name" value="DinB_2"/>
    <property type="match status" value="1"/>
</dbReference>
<evidence type="ECO:0000259" key="1">
    <source>
        <dbReference type="Pfam" id="PF12867"/>
    </source>
</evidence>
<name>A0ABN2BSQ3_9MICO</name>
<dbReference type="Proteomes" id="UP001501791">
    <property type="component" value="Unassembled WGS sequence"/>
</dbReference>
<feature type="domain" description="DinB-like" evidence="1">
    <location>
        <begin position="31"/>
        <end position="164"/>
    </location>
</feature>
<comment type="caution">
    <text evidence="2">The sequence shown here is derived from an EMBL/GenBank/DDBJ whole genome shotgun (WGS) entry which is preliminary data.</text>
</comment>
<protein>
    <submittedName>
        <fullName evidence="2">DinB family protein</fullName>
    </submittedName>
</protein>
<dbReference type="InterPro" id="IPR034660">
    <property type="entry name" value="DinB/YfiT-like"/>
</dbReference>
<evidence type="ECO:0000313" key="3">
    <source>
        <dbReference type="Proteomes" id="UP001501791"/>
    </source>
</evidence>